<organism evidence="4 5">
    <name type="scientific">Saponaria officinalis</name>
    <name type="common">Common soapwort</name>
    <name type="synonym">Lychnis saponaria</name>
    <dbReference type="NCBI Taxonomy" id="3572"/>
    <lineage>
        <taxon>Eukaryota</taxon>
        <taxon>Viridiplantae</taxon>
        <taxon>Streptophyta</taxon>
        <taxon>Embryophyta</taxon>
        <taxon>Tracheophyta</taxon>
        <taxon>Spermatophyta</taxon>
        <taxon>Magnoliopsida</taxon>
        <taxon>eudicotyledons</taxon>
        <taxon>Gunneridae</taxon>
        <taxon>Pentapetalae</taxon>
        <taxon>Caryophyllales</taxon>
        <taxon>Caryophyllaceae</taxon>
        <taxon>Caryophylleae</taxon>
        <taxon>Saponaria</taxon>
    </lineage>
</organism>
<evidence type="ECO:0000313" key="5">
    <source>
        <dbReference type="Proteomes" id="UP001443914"/>
    </source>
</evidence>
<dbReference type="GO" id="GO:0008270">
    <property type="term" value="F:zinc ion binding"/>
    <property type="evidence" value="ECO:0007669"/>
    <property type="project" value="UniProtKB-KW"/>
</dbReference>
<evidence type="ECO:0000256" key="1">
    <source>
        <dbReference type="PROSITE-ProRule" id="PRU00325"/>
    </source>
</evidence>
<dbReference type="InterPro" id="IPR004330">
    <property type="entry name" value="FAR1_DNA_bnd_dom"/>
</dbReference>
<comment type="caution">
    <text evidence="4">The sequence shown here is derived from an EMBL/GenBank/DDBJ whole genome shotgun (WGS) entry which is preliminary data.</text>
</comment>
<dbReference type="InterPro" id="IPR007527">
    <property type="entry name" value="Znf_SWIM"/>
</dbReference>
<feature type="region of interest" description="Disordered" evidence="2">
    <location>
        <begin position="120"/>
        <end position="144"/>
    </location>
</feature>
<gene>
    <name evidence="4" type="ORF">RND81_10G108400</name>
</gene>
<reference evidence="4" key="1">
    <citation type="submission" date="2024-03" db="EMBL/GenBank/DDBJ databases">
        <title>WGS assembly of Saponaria officinalis var. Norfolk2.</title>
        <authorList>
            <person name="Jenkins J."/>
            <person name="Shu S."/>
            <person name="Grimwood J."/>
            <person name="Barry K."/>
            <person name="Goodstein D."/>
            <person name="Schmutz J."/>
            <person name="Leebens-Mack J."/>
            <person name="Osbourn A."/>
        </authorList>
    </citation>
    <scope>NUCLEOTIDE SEQUENCE [LARGE SCALE GENOMIC DNA]</scope>
    <source>
        <strain evidence="4">JIC</strain>
    </source>
</reference>
<feature type="domain" description="SWIM-type" evidence="3">
    <location>
        <begin position="521"/>
        <end position="557"/>
    </location>
</feature>
<accession>A0AAW1I152</accession>
<dbReference type="Proteomes" id="UP001443914">
    <property type="component" value="Unassembled WGS sequence"/>
</dbReference>
<protein>
    <recommendedName>
        <fullName evidence="3">SWIM-type domain-containing protein</fullName>
    </recommendedName>
</protein>
<dbReference type="AlphaFoldDB" id="A0AAW1I152"/>
<name>A0AAW1I152_SAPOF</name>
<keyword evidence="5" id="KW-1185">Reference proteome</keyword>
<dbReference type="EMBL" id="JBDFQZ010000010">
    <property type="protein sequence ID" value="KAK9682944.1"/>
    <property type="molecule type" value="Genomic_DNA"/>
</dbReference>
<dbReference type="PROSITE" id="PS50966">
    <property type="entry name" value="ZF_SWIM"/>
    <property type="match status" value="1"/>
</dbReference>
<sequence>MIVVVSGTEDFGEGVDMTSNVIPSTPLTQPTIVEKHTPPILLSYSPKGSQQWIRKVEEDFTPRVGMKFNTLEDGIQFYRIYAIACGFDIRKSSQRRFRDQTIRTKHIVCHREGFRESKKMKKLENTEADETTKGKSDNNKGKCDNKKERVTTIRRFGCTYVICQFCEGHNHPLVLVKNREFQKFSRNLTLYHKQTIINHSKINIGASKTYKIWASLLDFKNFQREVKLFIGDADAEMFINNLEKLVHSKKGFQYAYHVDEGRNLSRVFWTDAHGKYAYLAFGDGVSFDPTYGTNKYYMVFTPFTGIDNHKKSVTFVCALLSNEDEESFVLVFEKFMDAMGRKEPQIIITDQDPAIRNAVPTVFKTARHRFCLWHIMNKVADKIDIITRKETDFLSRLNGVVWNQDLEPTEFEVINEFGLGDNRWLSTIFDVREYWIPAYLETCIWRHTHKHLEMESNNSVPKTIIPLSLESHALTVYTHEVFYEIQEEIKSSMCGCGIVGYSRSASLEMTSIEDSQRSKTFAVQYNALTNDVLCTCKLFERKGLICRHIFWVFSNKLLKTIPEKYILTRWSKNALRGPIYDLNGNIIENYDTADESQLEMSKVWSEFYNAISVVAKKEADVLRDMQRVLREFKDTVEPAKEKMSKRQEMKMLIGCSTPDEVRILPPRHSKNKGSGKRIVTSKNKAIEKKLIRVTEN</sequence>
<dbReference type="Pfam" id="PF04434">
    <property type="entry name" value="SWIM"/>
    <property type="match status" value="1"/>
</dbReference>
<evidence type="ECO:0000259" key="3">
    <source>
        <dbReference type="PROSITE" id="PS50966"/>
    </source>
</evidence>
<dbReference type="Pfam" id="PF10551">
    <property type="entry name" value="MULE"/>
    <property type="match status" value="1"/>
</dbReference>
<proteinExistence type="predicted"/>
<keyword evidence="1" id="KW-0479">Metal-binding</keyword>
<dbReference type="Pfam" id="PF03101">
    <property type="entry name" value="FAR1"/>
    <property type="match status" value="1"/>
</dbReference>
<evidence type="ECO:0000313" key="4">
    <source>
        <dbReference type="EMBL" id="KAK9682944.1"/>
    </source>
</evidence>
<keyword evidence="1" id="KW-0862">Zinc</keyword>
<dbReference type="InterPro" id="IPR018289">
    <property type="entry name" value="MULE_transposase_dom"/>
</dbReference>
<dbReference type="PANTHER" id="PTHR47718">
    <property type="entry name" value="OS01G0519700 PROTEIN"/>
    <property type="match status" value="1"/>
</dbReference>
<evidence type="ECO:0000256" key="2">
    <source>
        <dbReference type="SAM" id="MobiDB-lite"/>
    </source>
</evidence>
<keyword evidence="1" id="KW-0863">Zinc-finger</keyword>
<dbReference type="PANTHER" id="PTHR47718:SF18">
    <property type="entry name" value="PROTEIN FAR1-RELATED SEQUENCE 5-LIKE"/>
    <property type="match status" value="1"/>
</dbReference>